<gene>
    <name evidence="3" type="ORF">CA54_35120</name>
</gene>
<dbReference type="EMBL" id="SJPP01000001">
    <property type="protein sequence ID" value="TWU14643.1"/>
    <property type="molecule type" value="Genomic_DNA"/>
</dbReference>
<keyword evidence="2" id="KW-0472">Membrane</keyword>
<name>A0A5C6BR01_9PLAN</name>
<evidence type="ECO:0000313" key="3">
    <source>
        <dbReference type="EMBL" id="TWU14643.1"/>
    </source>
</evidence>
<evidence type="ECO:0000256" key="1">
    <source>
        <dbReference type="SAM" id="MobiDB-lite"/>
    </source>
</evidence>
<feature type="region of interest" description="Disordered" evidence="1">
    <location>
        <begin position="832"/>
        <end position="854"/>
    </location>
</feature>
<proteinExistence type="predicted"/>
<sequence length="854" mass="91142">MDLPTCPACGQSVLDDDATECPFCGSSMSAAPTGKAPANKKNPPANTASKPDSKSAAASATKSSTKPAAKSTSTSDTAPVAKSDTASAATTPPKRLGLFDEKEVDPDEIIATDQEALKRAFPVRAQPVKGCSHKVVCPMCETTGYIPIKGAGHDVKCHNPDCLVPIFTAPAIEKKEVAAEPESSGLPVWMYGAIAGVVIALGIGGYFLFFNKPPINDADRPIAIIPPTNSEDPIDKGEKVPVPDAGGEVKAPPVVNLPRLAADLASAARRVPRTRKPFARRWSAEAAARMGKVSEANGQLRKLEEVGRTVFFLKVPPLAEIGWQQRQEKAGDAEVAATLEEALQAAETLRPQGRFRYDAAMSLASLLVAANRDQEALDMIRQHHTSSMTGRAAADVFVAMQATDFDFARATEAAPIGGWHAPQFSGMTAALVTRGEPDAALRWAKLADGPEKLAEATMVWADFLVQSTTIAELPDQLAAIDAAIKNLSPAGRALVRGRTALALLKREQAETADVWATAARAELAGIPIPPAMELKSKKEIINFRAPELGEIRTAARATAELARLEIALGNTKAGIDAVDRGLQFCRAMGPAPAVVQGWLNEINQLGMSVIESRIKSELSLPSNDRARQQAADYVRNCKVLKEMADERFELQVATIEAAIAPTSLEAVVAFITDKQKIPDNEAFGDTAISWMLVEQFQATGENDRAKQVYNQMAKDSKSNAWQLPQIRNMIADGEIDDAADQINRLAGTADQRDHDVHQLLSRLVRQGDWKSALSIAHLLSDAGLSEEALLLVSAQASTMGHGAEILKFADQLQPQYTEKVSIYTGILLGSTVEKPTNPTPPIPPEGADAAASNE</sequence>
<organism evidence="3 4">
    <name type="scientific">Symmachiella macrocystis</name>
    <dbReference type="NCBI Taxonomy" id="2527985"/>
    <lineage>
        <taxon>Bacteria</taxon>
        <taxon>Pseudomonadati</taxon>
        <taxon>Planctomycetota</taxon>
        <taxon>Planctomycetia</taxon>
        <taxon>Planctomycetales</taxon>
        <taxon>Planctomycetaceae</taxon>
        <taxon>Symmachiella</taxon>
    </lineage>
</organism>
<dbReference type="Proteomes" id="UP000320735">
    <property type="component" value="Unassembled WGS sequence"/>
</dbReference>
<evidence type="ECO:0000313" key="4">
    <source>
        <dbReference type="Proteomes" id="UP000320735"/>
    </source>
</evidence>
<keyword evidence="4" id="KW-1185">Reference proteome</keyword>
<protein>
    <submittedName>
        <fullName evidence="3">Uncharacterized protein</fullName>
    </submittedName>
</protein>
<evidence type="ECO:0000256" key="2">
    <source>
        <dbReference type="SAM" id="Phobius"/>
    </source>
</evidence>
<keyword evidence="2" id="KW-0812">Transmembrane</keyword>
<comment type="caution">
    <text evidence="3">The sequence shown here is derived from an EMBL/GenBank/DDBJ whole genome shotgun (WGS) entry which is preliminary data.</text>
</comment>
<dbReference type="AlphaFoldDB" id="A0A5C6BR01"/>
<feature type="region of interest" description="Disordered" evidence="1">
    <location>
        <begin position="1"/>
        <end position="102"/>
    </location>
</feature>
<keyword evidence="2" id="KW-1133">Transmembrane helix</keyword>
<feature type="transmembrane region" description="Helical" evidence="2">
    <location>
        <begin position="188"/>
        <end position="210"/>
    </location>
</feature>
<accession>A0A5C6BR01</accession>
<feature type="compositionally biased region" description="Low complexity" evidence="1">
    <location>
        <begin position="30"/>
        <end position="78"/>
    </location>
</feature>
<reference evidence="3 4" key="1">
    <citation type="submission" date="2019-02" db="EMBL/GenBank/DDBJ databases">
        <title>Deep-cultivation of Planctomycetes and their phenomic and genomic characterization uncovers novel biology.</title>
        <authorList>
            <person name="Wiegand S."/>
            <person name="Jogler M."/>
            <person name="Boedeker C."/>
            <person name="Pinto D."/>
            <person name="Vollmers J."/>
            <person name="Rivas-Marin E."/>
            <person name="Kohn T."/>
            <person name="Peeters S.H."/>
            <person name="Heuer A."/>
            <person name="Rast P."/>
            <person name="Oberbeckmann S."/>
            <person name="Bunk B."/>
            <person name="Jeske O."/>
            <person name="Meyerdierks A."/>
            <person name="Storesund J.E."/>
            <person name="Kallscheuer N."/>
            <person name="Luecker S."/>
            <person name="Lage O.M."/>
            <person name="Pohl T."/>
            <person name="Merkel B.J."/>
            <person name="Hornburger P."/>
            <person name="Mueller R.-W."/>
            <person name="Bruemmer F."/>
            <person name="Labrenz M."/>
            <person name="Spormann A.M."/>
            <person name="Op Den Camp H."/>
            <person name="Overmann J."/>
            <person name="Amann R."/>
            <person name="Jetten M.S.M."/>
            <person name="Mascher T."/>
            <person name="Medema M.H."/>
            <person name="Devos D.P."/>
            <person name="Kaster A.-K."/>
            <person name="Ovreas L."/>
            <person name="Rohde M."/>
            <person name="Galperin M.Y."/>
            <person name="Jogler C."/>
        </authorList>
    </citation>
    <scope>NUCLEOTIDE SEQUENCE [LARGE SCALE GENOMIC DNA]</scope>
    <source>
        <strain evidence="3 4">CA54</strain>
    </source>
</reference>